<proteinExistence type="predicted"/>
<evidence type="ECO:0000313" key="2">
    <source>
        <dbReference type="Proteomes" id="UP001342418"/>
    </source>
</evidence>
<gene>
    <name evidence="1" type="ORF">NTH_01003</name>
</gene>
<protein>
    <submittedName>
        <fullName evidence="1">Uncharacterized protein</fullName>
    </submittedName>
</protein>
<sequence length="74" mass="8650">MDVDCLEPTGTEVLKSMRYAFRTEHNVASFRIYHLVSHEEARVPLYDDENLIIGVNMQPWPFARRVIAVCQDRV</sequence>
<dbReference type="EMBL" id="CP030941">
    <property type="protein sequence ID" value="UUP16556.1"/>
    <property type="molecule type" value="Genomic_DNA"/>
</dbReference>
<accession>A0ABY5MKY9</accession>
<evidence type="ECO:0000313" key="1">
    <source>
        <dbReference type="EMBL" id="UUP16556.1"/>
    </source>
</evidence>
<dbReference type="Proteomes" id="UP001342418">
    <property type="component" value="Chromosome"/>
</dbReference>
<organism evidence="1 2">
    <name type="scientific">Nitratireductor thuwali</name>
    <dbReference type="NCBI Taxonomy" id="2267699"/>
    <lineage>
        <taxon>Bacteria</taxon>
        <taxon>Pseudomonadati</taxon>
        <taxon>Pseudomonadota</taxon>
        <taxon>Alphaproteobacteria</taxon>
        <taxon>Hyphomicrobiales</taxon>
        <taxon>Phyllobacteriaceae</taxon>
        <taxon>Nitratireductor</taxon>
    </lineage>
</organism>
<name>A0ABY5MKY9_9HYPH</name>
<keyword evidence="2" id="KW-1185">Reference proteome</keyword>
<reference evidence="1 2" key="1">
    <citation type="submission" date="2018-07" db="EMBL/GenBank/DDBJ databases">
        <title>Genome sequence of Nitratireductor thuwali#1536.</title>
        <authorList>
            <person name="Michoud G."/>
            <person name="Merlino G."/>
            <person name="Sefrji F.O."/>
            <person name="Daffonchio D."/>
        </authorList>
    </citation>
    <scope>NUCLEOTIDE SEQUENCE [LARGE SCALE GENOMIC DNA]</scope>
    <source>
        <strain evidence="2">Nit1536</strain>
    </source>
</reference>